<comment type="caution">
    <text evidence="11">The sequence shown here is derived from an EMBL/GenBank/DDBJ whole genome shotgun (WGS) entry which is preliminary data.</text>
</comment>
<protein>
    <recommendedName>
        <fullName evidence="10">Purine nucleoside phosphorylase</fullName>
    </recommendedName>
</protein>
<comment type="catalytic activity">
    <reaction evidence="9">
        <text>S-methyl-5'-thioadenosine + phosphate = 5-(methylsulfanyl)-alpha-D-ribose 1-phosphate + adenine</text>
        <dbReference type="Rhea" id="RHEA:11852"/>
        <dbReference type="ChEBI" id="CHEBI:16708"/>
        <dbReference type="ChEBI" id="CHEBI:17509"/>
        <dbReference type="ChEBI" id="CHEBI:43474"/>
        <dbReference type="ChEBI" id="CHEBI:58533"/>
        <dbReference type="EC" id="2.4.2.28"/>
    </reaction>
    <physiologicalReaction direction="left-to-right" evidence="9">
        <dbReference type="Rhea" id="RHEA:11853"/>
    </physiologicalReaction>
</comment>
<evidence type="ECO:0000256" key="2">
    <source>
        <dbReference type="ARBA" id="ARBA00007353"/>
    </source>
</evidence>
<dbReference type="GO" id="GO:0017061">
    <property type="term" value="F:S-methyl-5-thioadenosine phosphorylase activity"/>
    <property type="evidence" value="ECO:0007669"/>
    <property type="project" value="UniProtKB-EC"/>
</dbReference>
<evidence type="ECO:0000256" key="3">
    <source>
        <dbReference type="ARBA" id="ARBA00022679"/>
    </source>
</evidence>
<evidence type="ECO:0000313" key="12">
    <source>
        <dbReference type="Proteomes" id="UP000235387"/>
    </source>
</evidence>
<keyword evidence="3" id="KW-0808">Transferase</keyword>
<organism evidence="11 12">
    <name type="scientific">Enterovibrio norvegicus</name>
    <dbReference type="NCBI Taxonomy" id="188144"/>
    <lineage>
        <taxon>Bacteria</taxon>
        <taxon>Pseudomonadati</taxon>
        <taxon>Pseudomonadota</taxon>
        <taxon>Gammaproteobacteria</taxon>
        <taxon>Vibrionales</taxon>
        <taxon>Vibrionaceae</taxon>
        <taxon>Enterovibrio</taxon>
    </lineage>
</organism>
<accession>A0A2N7LAN4</accession>
<comment type="catalytic activity">
    <reaction evidence="7">
        <text>adenosine + H2O + H(+) = inosine + NH4(+)</text>
        <dbReference type="Rhea" id="RHEA:24408"/>
        <dbReference type="ChEBI" id="CHEBI:15377"/>
        <dbReference type="ChEBI" id="CHEBI:15378"/>
        <dbReference type="ChEBI" id="CHEBI:16335"/>
        <dbReference type="ChEBI" id="CHEBI:17596"/>
        <dbReference type="ChEBI" id="CHEBI:28938"/>
        <dbReference type="EC" id="3.5.4.4"/>
    </reaction>
    <physiologicalReaction direction="left-to-right" evidence="7">
        <dbReference type="Rhea" id="RHEA:24409"/>
    </physiologicalReaction>
</comment>
<proteinExistence type="inferred from homology"/>
<comment type="catalytic activity">
    <reaction evidence="8">
        <text>adenosine + phosphate = alpha-D-ribose 1-phosphate + adenine</text>
        <dbReference type="Rhea" id="RHEA:27642"/>
        <dbReference type="ChEBI" id="CHEBI:16335"/>
        <dbReference type="ChEBI" id="CHEBI:16708"/>
        <dbReference type="ChEBI" id="CHEBI:43474"/>
        <dbReference type="ChEBI" id="CHEBI:57720"/>
        <dbReference type="EC" id="2.4.2.1"/>
    </reaction>
    <physiologicalReaction direction="left-to-right" evidence="8">
        <dbReference type="Rhea" id="RHEA:27643"/>
    </physiologicalReaction>
</comment>
<evidence type="ECO:0000313" key="11">
    <source>
        <dbReference type="EMBL" id="PMN91848.1"/>
    </source>
</evidence>
<dbReference type="InterPro" id="IPR011324">
    <property type="entry name" value="Cytotoxic_necrot_fac-like_cat"/>
</dbReference>
<reference evidence="12" key="1">
    <citation type="submission" date="2016-07" db="EMBL/GenBank/DDBJ databases">
        <title>Nontailed viruses are major unrecognized killers of bacteria in the ocean.</title>
        <authorList>
            <person name="Kauffman K."/>
            <person name="Hussain F."/>
            <person name="Yang J."/>
            <person name="Arevalo P."/>
            <person name="Brown J."/>
            <person name="Cutler M."/>
            <person name="Kelly L."/>
            <person name="Polz M.F."/>
        </authorList>
    </citation>
    <scope>NUCLEOTIDE SEQUENCE [LARGE SCALE GENOMIC DNA]</scope>
    <source>
        <strain evidence="12">10N.261.45.A10</strain>
    </source>
</reference>
<dbReference type="PANTHER" id="PTHR30616:SF2">
    <property type="entry name" value="PURINE NUCLEOSIDE PHOSPHORYLASE LACC1"/>
    <property type="match status" value="1"/>
</dbReference>
<name>A0A2N7LAN4_9GAMM</name>
<dbReference type="RefSeq" id="WP_102390908.1">
    <property type="nucleotide sequence ID" value="NZ_MDAL01000020.1"/>
</dbReference>
<dbReference type="NCBIfam" id="TIGR00726">
    <property type="entry name" value="peptidoglycan editing factor PgeF"/>
    <property type="match status" value="1"/>
</dbReference>
<dbReference type="GO" id="GO:0005507">
    <property type="term" value="F:copper ion binding"/>
    <property type="evidence" value="ECO:0007669"/>
    <property type="project" value="TreeGrafter"/>
</dbReference>
<comment type="catalytic activity">
    <reaction evidence="1">
        <text>inosine + phosphate = alpha-D-ribose 1-phosphate + hypoxanthine</text>
        <dbReference type="Rhea" id="RHEA:27646"/>
        <dbReference type="ChEBI" id="CHEBI:17368"/>
        <dbReference type="ChEBI" id="CHEBI:17596"/>
        <dbReference type="ChEBI" id="CHEBI:43474"/>
        <dbReference type="ChEBI" id="CHEBI:57720"/>
        <dbReference type="EC" id="2.4.2.1"/>
    </reaction>
    <physiologicalReaction direction="left-to-right" evidence="1">
        <dbReference type="Rhea" id="RHEA:27647"/>
    </physiologicalReaction>
</comment>
<dbReference type="Pfam" id="PF02578">
    <property type="entry name" value="Cu-oxidase_4"/>
    <property type="match status" value="1"/>
</dbReference>
<dbReference type="EMBL" id="MDAL01000020">
    <property type="protein sequence ID" value="PMN91848.1"/>
    <property type="molecule type" value="Genomic_DNA"/>
</dbReference>
<gene>
    <name evidence="11" type="ORF">BCT23_16050</name>
</gene>
<sequence>MDWITPSWPAPSHVKAVSTTRSGGVSLLPYSSLNLGDHVQDDPEHVAENRAILASKMQMVRTPAWLNQVHGTEVVELPLSSHSVPDADASFTRCVGEVCTIMTADCLPVLFCNKEGTQVAAAHAGWRGLVNGVLEETLATFPVPENVLVWLGPAIGPSAFEVGGEVRDAFVANDSGADIAFQAHNDRWLADIYLLARRRLQRAGVTNISGGDLCTVSEPERFFSYRRENQTGRQASCIWIEHPPQR</sequence>
<dbReference type="InterPro" id="IPR003730">
    <property type="entry name" value="Cu_polyphenol_OxRdtase"/>
</dbReference>
<evidence type="ECO:0000256" key="8">
    <source>
        <dbReference type="ARBA" id="ARBA00048968"/>
    </source>
</evidence>
<dbReference type="Proteomes" id="UP000235387">
    <property type="component" value="Unassembled WGS sequence"/>
</dbReference>
<dbReference type="PANTHER" id="PTHR30616">
    <property type="entry name" value="UNCHARACTERIZED PROTEIN YFIH"/>
    <property type="match status" value="1"/>
</dbReference>
<keyword evidence="6" id="KW-0862">Zinc</keyword>
<evidence type="ECO:0000256" key="7">
    <source>
        <dbReference type="ARBA" id="ARBA00047989"/>
    </source>
</evidence>
<evidence type="ECO:0000256" key="9">
    <source>
        <dbReference type="ARBA" id="ARBA00049893"/>
    </source>
</evidence>
<evidence type="ECO:0000256" key="4">
    <source>
        <dbReference type="ARBA" id="ARBA00022723"/>
    </source>
</evidence>
<keyword evidence="5" id="KW-0378">Hydrolase</keyword>
<dbReference type="SUPFAM" id="SSF64438">
    <property type="entry name" value="CNF1/YfiH-like putative cysteine hydrolases"/>
    <property type="match status" value="1"/>
</dbReference>
<dbReference type="Gene3D" id="3.60.140.10">
    <property type="entry name" value="CNF1/YfiH-like putative cysteine hydrolases"/>
    <property type="match status" value="1"/>
</dbReference>
<evidence type="ECO:0000256" key="6">
    <source>
        <dbReference type="ARBA" id="ARBA00022833"/>
    </source>
</evidence>
<dbReference type="GO" id="GO:0016787">
    <property type="term" value="F:hydrolase activity"/>
    <property type="evidence" value="ECO:0007669"/>
    <property type="project" value="UniProtKB-KW"/>
</dbReference>
<evidence type="ECO:0000256" key="1">
    <source>
        <dbReference type="ARBA" id="ARBA00000553"/>
    </source>
</evidence>
<keyword evidence="4" id="KW-0479">Metal-binding</keyword>
<evidence type="ECO:0000256" key="5">
    <source>
        <dbReference type="ARBA" id="ARBA00022801"/>
    </source>
</evidence>
<evidence type="ECO:0000256" key="10">
    <source>
        <dbReference type="RuleBase" id="RU361274"/>
    </source>
</evidence>
<dbReference type="CDD" id="cd16833">
    <property type="entry name" value="YfiH"/>
    <property type="match status" value="1"/>
</dbReference>
<dbReference type="AlphaFoldDB" id="A0A2N7LAN4"/>
<comment type="similarity">
    <text evidence="2 10">Belongs to the purine nucleoside phosphorylase YfiH/LACC1 family.</text>
</comment>
<dbReference type="InterPro" id="IPR038371">
    <property type="entry name" value="Cu_polyphenol_OxRdtase_sf"/>
</dbReference>